<protein>
    <recommendedName>
        <fullName evidence="4">DoxX family membrane protein</fullName>
    </recommendedName>
</protein>
<name>A0ABU1Y2A7_9FLAO</name>
<comment type="caution">
    <text evidence="2">The sequence shown here is derived from an EMBL/GenBank/DDBJ whole genome shotgun (WGS) entry which is preliminary data.</text>
</comment>
<dbReference type="EMBL" id="JAVDWQ010000001">
    <property type="protein sequence ID" value="MDR7208188.1"/>
    <property type="molecule type" value="Genomic_DNA"/>
</dbReference>
<dbReference type="RefSeq" id="WP_310276457.1">
    <property type="nucleotide sequence ID" value="NZ_JAVDWQ010000001.1"/>
</dbReference>
<evidence type="ECO:0000256" key="1">
    <source>
        <dbReference type="SAM" id="Phobius"/>
    </source>
</evidence>
<feature type="transmembrane region" description="Helical" evidence="1">
    <location>
        <begin position="130"/>
        <end position="154"/>
    </location>
</feature>
<dbReference type="Proteomes" id="UP001269081">
    <property type="component" value="Unassembled WGS sequence"/>
</dbReference>
<sequence length="255" mass="29174">MSEQSNPKISDSLLKKLLTSLMFGLVFAALLLMLGNGGNVPWLPPGLVFPLVLLILLIALIFPFIWYYREKKQKINSRKVYGFLYSGIRYSLAFNIAAFGWKKFYGLQFIVPEEISNMPMNQQTGEWLTWFYFGYSHIFGIIIAVIQILGGYLLLFRKTMLMGALILFALLLNLTMINVFYQMNAGALSQSVILTIGVLFLIALDYKRLMAFFLKTKSNLPSLRVRDNFLKNILRLSAIVLSFLFTMYLKSLVVN</sequence>
<feature type="transmembrane region" description="Helical" evidence="1">
    <location>
        <begin position="187"/>
        <end position="206"/>
    </location>
</feature>
<feature type="transmembrane region" description="Helical" evidence="1">
    <location>
        <begin position="233"/>
        <end position="253"/>
    </location>
</feature>
<evidence type="ECO:0000313" key="3">
    <source>
        <dbReference type="Proteomes" id="UP001269081"/>
    </source>
</evidence>
<accession>A0ABU1Y2A7</accession>
<keyword evidence="1" id="KW-1133">Transmembrane helix</keyword>
<proteinExistence type="predicted"/>
<organism evidence="2 3">
    <name type="scientific">Flavobacterium piscis</name>
    <dbReference type="NCBI Taxonomy" id="1114874"/>
    <lineage>
        <taxon>Bacteria</taxon>
        <taxon>Pseudomonadati</taxon>
        <taxon>Bacteroidota</taxon>
        <taxon>Flavobacteriia</taxon>
        <taxon>Flavobacteriales</taxon>
        <taxon>Flavobacteriaceae</taxon>
        <taxon>Flavobacterium</taxon>
    </lineage>
</organism>
<keyword evidence="1" id="KW-0812">Transmembrane</keyword>
<evidence type="ECO:0000313" key="2">
    <source>
        <dbReference type="EMBL" id="MDR7208188.1"/>
    </source>
</evidence>
<gene>
    <name evidence="2" type="ORF">J2W48_000109</name>
</gene>
<feature type="transmembrane region" description="Helical" evidence="1">
    <location>
        <begin position="17"/>
        <end position="35"/>
    </location>
</feature>
<reference evidence="2 3" key="1">
    <citation type="submission" date="2023-07" db="EMBL/GenBank/DDBJ databases">
        <title>Sorghum-associated microbial communities from plants grown in Nebraska, USA.</title>
        <authorList>
            <person name="Schachtman D."/>
        </authorList>
    </citation>
    <scope>NUCLEOTIDE SEQUENCE [LARGE SCALE GENOMIC DNA]</scope>
    <source>
        <strain evidence="2 3">4129</strain>
    </source>
</reference>
<feature type="transmembrane region" description="Helical" evidence="1">
    <location>
        <begin position="80"/>
        <end position="101"/>
    </location>
</feature>
<keyword evidence="1" id="KW-0472">Membrane</keyword>
<feature type="transmembrane region" description="Helical" evidence="1">
    <location>
        <begin position="47"/>
        <end position="68"/>
    </location>
</feature>
<keyword evidence="3" id="KW-1185">Reference proteome</keyword>
<feature type="transmembrane region" description="Helical" evidence="1">
    <location>
        <begin position="161"/>
        <end position="181"/>
    </location>
</feature>
<evidence type="ECO:0008006" key="4">
    <source>
        <dbReference type="Google" id="ProtNLM"/>
    </source>
</evidence>